<evidence type="ECO:0000313" key="2">
    <source>
        <dbReference type="Proteomes" id="UP001596113"/>
    </source>
</evidence>
<sequence>MKLRRTKHDGWYEIQARCPICGHKGWCRINRELTIVHCMRVASDDYFDSIIGRQFRHYLDPNAVPKTKVEIEMSNAVEKKPDYHLNRVYRALLKELPLSPEHFTHLLDDRNFEEKVVRLREYRTMPTQERYKIAKSVINRLSDNSDLLGVPGFFCQEGRYGPYWTMAGGAGLMIPFRTVTNEITGWQIRVDNPALELDMEGAIKGEILEELPRDESGNRTAKCSLKIQDKILEVILTEKDKKVCYSKSGQFVFSVELKQGQRYWWWSSGSKDNGSSIGGPIPIHLALPSPCLKFWETGDLANNLLDCSEVWVTEGPIKADKAADGLLKPVFGIPGVGAFSLLLEPLKKLGCKHIVFAYDADVIKTPEVEMALEQCVEFFAKETDMKLSLAMWDISYGKGLDDLLDNGYTPHVSTLLEA</sequence>
<comment type="caution">
    <text evidence="1">The sequence shown here is derived from an EMBL/GenBank/DDBJ whole genome shotgun (WGS) entry which is preliminary data.</text>
</comment>
<dbReference type="RefSeq" id="WP_378130692.1">
    <property type="nucleotide sequence ID" value="NZ_JBHSMI010000012.1"/>
</dbReference>
<dbReference type="EMBL" id="JBHSMI010000012">
    <property type="protein sequence ID" value="MFC5402336.1"/>
    <property type="molecule type" value="Genomic_DNA"/>
</dbReference>
<keyword evidence="2" id="KW-1185">Reference proteome</keyword>
<name>A0ABW0HMU2_9BACL</name>
<evidence type="ECO:0008006" key="3">
    <source>
        <dbReference type="Google" id="ProtNLM"/>
    </source>
</evidence>
<dbReference type="Proteomes" id="UP001596113">
    <property type="component" value="Unassembled WGS sequence"/>
</dbReference>
<accession>A0ABW0HMU2</accession>
<protein>
    <recommendedName>
        <fullName evidence="3">DUF3854 domain-containing protein</fullName>
    </recommendedName>
</protein>
<gene>
    <name evidence="1" type="ORF">ACFPOF_06265</name>
</gene>
<proteinExistence type="predicted"/>
<organism evidence="1 2">
    <name type="scientific">Cohnella soli</name>
    <dbReference type="NCBI Taxonomy" id="425005"/>
    <lineage>
        <taxon>Bacteria</taxon>
        <taxon>Bacillati</taxon>
        <taxon>Bacillota</taxon>
        <taxon>Bacilli</taxon>
        <taxon>Bacillales</taxon>
        <taxon>Paenibacillaceae</taxon>
        <taxon>Cohnella</taxon>
    </lineage>
</organism>
<evidence type="ECO:0000313" key="1">
    <source>
        <dbReference type="EMBL" id="MFC5402336.1"/>
    </source>
</evidence>
<dbReference type="InterPro" id="IPR034154">
    <property type="entry name" value="TOPRIM_DnaG/twinkle"/>
</dbReference>
<dbReference type="CDD" id="cd01029">
    <property type="entry name" value="TOPRIM_primases"/>
    <property type="match status" value="1"/>
</dbReference>
<reference evidence="2" key="1">
    <citation type="journal article" date="2019" name="Int. J. Syst. Evol. Microbiol.">
        <title>The Global Catalogue of Microorganisms (GCM) 10K type strain sequencing project: providing services to taxonomists for standard genome sequencing and annotation.</title>
        <authorList>
            <consortium name="The Broad Institute Genomics Platform"/>
            <consortium name="The Broad Institute Genome Sequencing Center for Infectious Disease"/>
            <person name="Wu L."/>
            <person name="Ma J."/>
        </authorList>
    </citation>
    <scope>NUCLEOTIDE SEQUENCE [LARGE SCALE GENOMIC DNA]</scope>
    <source>
        <strain evidence="2">CGMCC 1.18575</strain>
    </source>
</reference>